<evidence type="ECO:0000313" key="3">
    <source>
        <dbReference type="Proteomes" id="UP000053097"/>
    </source>
</evidence>
<proteinExistence type="predicted"/>
<organism evidence="2 3">
    <name type="scientific">Ooceraea biroi</name>
    <name type="common">Clonal raider ant</name>
    <name type="synonym">Cerapachys biroi</name>
    <dbReference type="NCBI Taxonomy" id="2015173"/>
    <lineage>
        <taxon>Eukaryota</taxon>
        <taxon>Metazoa</taxon>
        <taxon>Ecdysozoa</taxon>
        <taxon>Arthropoda</taxon>
        <taxon>Hexapoda</taxon>
        <taxon>Insecta</taxon>
        <taxon>Pterygota</taxon>
        <taxon>Neoptera</taxon>
        <taxon>Endopterygota</taxon>
        <taxon>Hymenoptera</taxon>
        <taxon>Apocrita</taxon>
        <taxon>Aculeata</taxon>
        <taxon>Formicoidea</taxon>
        <taxon>Formicidae</taxon>
        <taxon>Dorylinae</taxon>
        <taxon>Ooceraea</taxon>
    </lineage>
</organism>
<evidence type="ECO:0000256" key="1">
    <source>
        <dbReference type="SAM" id="MobiDB-lite"/>
    </source>
</evidence>
<evidence type="ECO:0000313" key="2">
    <source>
        <dbReference type="EMBL" id="EZA54587.1"/>
    </source>
</evidence>
<feature type="compositionally biased region" description="Basic and acidic residues" evidence="1">
    <location>
        <begin position="74"/>
        <end position="95"/>
    </location>
</feature>
<accession>A0A026WEU8</accession>
<feature type="non-terminal residue" evidence="2">
    <location>
        <position position="191"/>
    </location>
</feature>
<feature type="region of interest" description="Disordered" evidence="1">
    <location>
        <begin position="30"/>
        <end position="108"/>
    </location>
</feature>
<gene>
    <name evidence="2" type="ORF">X777_04871</name>
</gene>
<dbReference type="Proteomes" id="UP000053097">
    <property type="component" value="Unassembled WGS sequence"/>
</dbReference>
<name>A0A026WEU8_OOCBI</name>
<dbReference type="EMBL" id="KK107238">
    <property type="protein sequence ID" value="EZA54587.1"/>
    <property type="molecule type" value="Genomic_DNA"/>
</dbReference>
<keyword evidence="3" id="KW-1185">Reference proteome</keyword>
<sequence>WSAGTKLQNATTVRPREGCKVVITTCRYGRNEIPSSNETPAGCNVVPQPSRGEPQDQRGSRGLPRAVVPFYRVSQDHAKPATRKSEPRSDLDRSRRTPLAGSNGQNFHPELFRRGWRHRYFNPALSGNRARERAAATAITWSLNERLRMAENVDKGSARRISTIQYRNPPPHTGNPRSQRSPFIRTLGYTG</sequence>
<feature type="non-terminal residue" evidence="2">
    <location>
        <position position="1"/>
    </location>
</feature>
<dbReference type="AlphaFoldDB" id="A0A026WEU8"/>
<feature type="region of interest" description="Disordered" evidence="1">
    <location>
        <begin position="164"/>
        <end position="191"/>
    </location>
</feature>
<protein>
    <submittedName>
        <fullName evidence="2">Uncharacterized protein</fullName>
    </submittedName>
</protein>
<reference evidence="2 3" key="1">
    <citation type="journal article" date="2014" name="Curr. Biol.">
        <title>The genome of the clonal raider ant Cerapachys biroi.</title>
        <authorList>
            <person name="Oxley P.R."/>
            <person name="Ji L."/>
            <person name="Fetter-Pruneda I."/>
            <person name="McKenzie S.K."/>
            <person name="Li C."/>
            <person name="Hu H."/>
            <person name="Zhang G."/>
            <person name="Kronauer D.J."/>
        </authorList>
    </citation>
    <scope>NUCLEOTIDE SEQUENCE [LARGE SCALE GENOMIC DNA]</scope>
</reference>